<dbReference type="InterPro" id="IPR040379">
    <property type="entry name" value="WDR19/dyf-2"/>
</dbReference>
<dbReference type="GO" id="GO:0035721">
    <property type="term" value="P:intraciliary retrograde transport"/>
    <property type="evidence" value="ECO:0007669"/>
    <property type="project" value="InterPro"/>
</dbReference>
<dbReference type="GO" id="GO:0005929">
    <property type="term" value="C:cilium"/>
    <property type="evidence" value="ECO:0007669"/>
    <property type="project" value="TreeGrafter"/>
</dbReference>
<evidence type="ECO:0000313" key="1">
    <source>
        <dbReference type="EMBL" id="CAD8586167.1"/>
    </source>
</evidence>
<sequence length="325" mass="35971">MYAACGERSYAVGAYLRDADKPGVLDKAIDVVGEARDDSLTSTLVDYLMGESDGVPKDANYLFRLHIALRDYDAAAKTTVLIARQEQEMGNYKMAHRQLYDAHRELTGEGRRPPPDLTESLMILHSYALVKLRVKRKDHTGAARLLRRVARSIDKFPAHVVPILTSTVIECQRADMKRSALEFATLLMQPEHRKQIAEAYKRKIETIVRKPDRTEAEAAASPCPMCDATGSEWDLVCDSCSGVIPYCVATGKRVRTGEWARCPECLFPCNAGDFVDVVAQEKACPMCSREVSLSAVHPLDDPLATIGRGSKVMNEANGVHGMNEE</sequence>
<reference evidence="1" key="1">
    <citation type="submission" date="2021-01" db="EMBL/GenBank/DDBJ databases">
        <authorList>
            <person name="Corre E."/>
            <person name="Pelletier E."/>
            <person name="Niang G."/>
            <person name="Scheremetjew M."/>
            <person name="Finn R."/>
            <person name="Kale V."/>
            <person name="Holt S."/>
            <person name="Cochrane G."/>
            <person name="Meng A."/>
            <person name="Brown T."/>
            <person name="Cohen L."/>
        </authorList>
    </citation>
    <scope>NUCLEOTIDE SEQUENCE</scope>
    <source>
        <strain evidence="1">CCMP494</strain>
    </source>
</reference>
<name>A0A7S0KP14_MICPS</name>
<evidence type="ECO:0008006" key="2">
    <source>
        <dbReference type="Google" id="ProtNLM"/>
    </source>
</evidence>
<dbReference type="GO" id="GO:0030991">
    <property type="term" value="C:intraciliary transport particle A"/>
    <property type="evidence" value="ECO:0007669"/>
    <property type="project" value="TreeGrafter"/>
</dbReference>
<dbReference type="AlphaFoldDB" id="A0A7S0KP14"/>
<organism evidence="1">
    <name type="scientific">Micromonas pusilla</name>
    <name type="common">Picoplanktonic green alga</name>
    <name type="synonym">Chromulina pusilla</name>
    <dbReference type="NCBI Taxonomy" id="38833"/>
    <lineage>
        <taxon>Eukaryota</taxon>
        <taxon>Viridiplantae</taxon>
        <taxon>Chlorophyta</taxon>
        <taxon>Mamiellophyceae</taxon>
        <taxon>Mamiellales</taxon>
        <taxon>Mamiellaceae</taxon>
        <taxon>Micromonas</taxon>
    </lineage>
</organism>
<gene>
    <name evidence="1" type="ORF">MSP1404_LOCUS5356</name>
</gene>
<dbReference type="GO" id="GO:0060271">
    <property type="term" value="P:cilium assembly"/>
    <property type="evidence" value="ECO:0007669"/>
    <property type="project" value="TreeGrafter"/>
</dbReference>
<proteinExistence type="predicted"/>
<dbReference type="PANTHER" id="PTHR14920:SF0">
    <property type="entry name" value="WD REPEAT DOMAIN 19"/>
    <property type="match status" value="1"/>
</dbReference>
<dbReference type="EMBL" id="HBEV01007004">
    <property type="protein sequence ID" value="CAD8586167.1"/>
    <property type="molecule type" value="Transcribed_RNA"/>
</dbReference>
<protein>
    <recommendedName>
        <fullName evidence="2">WD repeat-containing protein 19</fullName>
    </recommendedName>
</protein>
<accession>A0A7S0KP14</accession>
<dbReference type="PANTHER" id="PTHR14920">
    <property type="entry name" value="OSMOTIC AVOIDANCE ABNORMAL PROTEIN 1/WD REPEAT MEMBRANE PROTEIN"/>
    <property type="match status" value="1"/>
</dbReference>